<gene>
    <name evidence="1" type="ORF">SAMN05192546_106171</name>
</gene>
<dbReference type="Proteomes" id="UP000199230">
    <property type="component" value="Unassembled WGS sequence"/>
</dbReference>
<protein>
    <recommendedName>
        <fullName evidence="3">DUF2281 domain-containing protein</fullName>
    </recommendedName>
</protein>
<accession>A0A1H3PF34</accession>
<name>A0A1H3PF34_9FIRM</name>
<organism evidence="1 2">
    <name type="scientific">Tindallia californiensis</name>
    <dbReference type="NCBI Taxonomy" id="159292"/>
    <lineage>
        <taxon>Bacteria</taxon>
        <taxon>Bacillati</taxon>
        <taxon>Bacillota</taxon>
        <taxon>Clostridia</taxon>
        <taxon>Peptostreptococcales</taxon>
        <taxon>Tindalliaceae</taxon>
        <taxon>Tindallia</taxon>
    </lineage>
</organism>
<dbReference type="OrthoDB" id="2628515at2"/>
<dbReference type="STRING" id="159292.SAMN05192546_106171"/>
<dbReference type="AlphaFoldDB" id="A0A1H3PF34"/>
<reference evidence="1 2" key="1">
    <citation type="submission" date="2016-10" db="EMBL/GenBank/DDBJ databases">
        <authorList>
            <person name="de Groot N.N."/>
        </authorList>
    </citation>
    <scope>NUCLEOTIDE SEQUENCE [LARGE SCALE GENOMIC DNA]</scope>
    <source>
        <strain evidence="1 2">APO</strain>
    </source>
</reference>
<keyword evidence="2" id="KW-1185">Reference proteome</keyword>
<evidence type="ECO:0000313" key="2">
    <source>
        <dbReference type="Proteomes" id="UP000199230"/>
    </source>
</evidence>
<dbReference type="EMBL" id="FNPV01000006">
    <property type="protein sequence ID" value="SDY99563.1"/>
    <property type="molecule type" value="Genomic_DNA"/>
</dbReference>
<dbReference type="RefSeq" id="WP_093313951.1">
    <property type="nucleotide sequence ID" value="NZ_FNPV01000006.1"/>
</dbReference>
<proteinExistence type="predicted"/>
<evidence type="ECO:0000313" key="1">
    <source>
        <dbReference type="EMBL" id="SDY99563.1"/>
    </source>
</evidence>
<evidence type="ECO:0008006" key="3">
    <source>
        <dbReference type="Google" id="ProtNLM"/>
    </source>
</evidence>
<sequence>MNTAKDIIKKLVDEMPETKAGEVIDFLLFLKSREESELIMEDEEEEEILELLEKEERYTIEETKKLMEEQSIERNNYT</sequence>